<reference evidence="2 3" key="1">
    <citation type="submission" date="2021-01" db="EMBL/GenBank/DDBJ databases">
        <title>Actinoplanes sp. nov. LDG1-01 isolated from lichen.</title>
        <authorList>
            <person name="Saeng-In P."/>
            <person name="Phongsopitanun W."/>
            <person name="Kanchanasin P."/>
            <person name="Yuki M."/>
            <person name="Kudo T."/>
            <person name="Ohkuma M."/>
            <person name="Tanasupawat S."/>
        </authorList>
    </citation>
    <scope>NUCLEOTIDE SEQUENCE [LARGE SCALE GENOMIC DNA]</scope>
    <source>
        <strain evidence="2 3">LDG1-01</strain>
    </source>
</reference>
<evidence type="ECO:0008006" key="4">
    <source>
        <dbReference type="Google" id="ProtNLM"/>
    </source>
</evidence>
<protein>
    <recommendedName>
        <fullName evidence="4">MalT-like TPR region domain-containing protein</fullName>
    </recommendedName>
</protein>
<evidence type="ECO:0000256" key="1">
    <source>
        <dbReference type="SAM" id="Coils"/>
    </source>
</evidence>
<dbReference type="RefSeq" id="WP_202994740.1">
    <property type="nucleotide sequence ID" value="NZ_JAENHO010000008.1"/>
</dbReference>
<organism evidence="2 3">
    <name type="scientific">Paractinoplanes lichenicola</name>
    <dbReference type="NCBI Taxonomy" id="2802976"/>
    <lineage>
        <taxon>Bacteria</taxon>
        <taxon>Bacillati</taxon>
        <taxon>Actinomycetota</taxon>
        <taxon>Actinomycetes</taxon>
        <taxon>Micromonosporales</taxon>
        <taxon>Micromonosporaceae</taxon>
        <taxon>Paractinoplanes</taxon>
    </lineage>
</organism>
<dbReference type="Gene3D" id="1.25.40.10">
    <property type="entry name" value="Tetratricopeptide repeat domain"/>
    <property type="match status" value="1"/>
</dbReference>
<proteinExistence type="predicted"/>
<dbReference type="InterPro" id="IPR011990">
    <property type="entry name" value="TPR-like_helical_dom_sf"/>
</dbReference>
<evidence type="ECO:0000313" key="3">
    <source>
        <dbReference type="Proteomes" id="UP000598996"/>
    </source>
</evidence>
<dbReference type="EMBL" id="JAENHO010000008">
    <property type="protein sequence ID" value="MBL7258099.1"/>
    <property type="molecule type" value="Genomic_DNA"/>
</dbReference>
<keyword evidence="3" id="KW-1185">Reference proteome</keyword>
<feature type="coiled-coil region" evidence="1">
    <location>
        <begin position="84"/>
        <end position="111"/>
    </location>
</feature>
<accession>A0ABS1VUJ4</accession>
<sequence length="111" mass="12159">MSENLYAPAGRWDAVARQALGLLEESGLTAARAAALFNIGSVLLRRGDQGAWAIECLRLGRRLWIELGDEEGRLAATENLAIALQQTRDGRDEAEELIAEALERYKRAGAH</sequence>
<name>A0ABS1VUJ4_9ACTN</name>
<comment type="caution">
    <text evidence="2">The sequence shown here is derived from an EMBL/GenBank/DDBJ whole genome shotgun (WGS) entry which is preliminary data.</text>
</comment>
<gene>
    <name evidence="2" type="ORF">JKJ07_27710</name>
</gene>
<evidence type="ECO:0000313" key="2">
    <source>
        <dbReference type="EMBL" id="MBL7258099.1"/>
    </source>
</evidence>
<keyword evidence="1" id="KW-0175">Coiled coil</keyword>
<dbReference type="Proteomes" id="UP000598996">
    <property type="component" value="Unassembled WGS sequence"/>
</dbReference>